<evidence type="ECO:0000313" key="1">
    <source>
        <dbReference type="EMBL" id="EYC15413.1"/>
    </source>
</evidence>
<gene>
    <name evidence="1" type="primary">Acey_s0037.g3505</name>
    <name evidence="1" type="ORF">Y032_0037g3505</name>
</gene>
<evidence type="ECO:0000313" key="2">
    <source>
        <dbReference type="Proteomes" id="UP000024635"/>
    </source>
</evidence>
<dbReference type="AlphaFoldDB" id="A0A016ULL4"/>
<organism evidence="1 2">
    <name type="scientific">Ancylostoma ceylanicum</name>
    <dbReference type="NCBI Taxonomy" id="53326"/>
    <lineage>
        <taxon>Eukaryota</taxon>
        <taxon>Metazoa</taxon>
        <taxon>Ecdysozoa</taxon>
        <taxon>Nematoda</taxon>
        <taxon>Chromadorea</taxon>
        <taxon>Rhabditida</taxon>
        <taxon>Rhabditina</taxon>
        <taxon>Rhabditomorpha</taxon>
        <taxon>Strongyloidea</taxon>
        <taxon>Ancylostomatidae</taxon>
        <taxon>Ancylostomatinae</taxon>
        <taxon>Ancylostoma</taxon>
    </lineage>
</organism>
<comment type="caution">
    <text evidence="1">The sequence shown here is derived from an EMBL/GenBank/DDBJ whole genome shotgun (WGS) entry which is preliminary data.</text>
</comment>
<dbReference type="Proteomes" id="UP000024635">
    <property type="component" value="Unassembled WGS sequence"/>
</dbReference>
<reference evidence="2" key="1">
    <citation type="journal article" date="2015" name="Nat. Genet.">
        <title>The genome and transcriptome of the zoonotic hookworm Ancylostoma ceylanicum identify infection-specific gene families.</title>
        <authorList>
            <person name="Schwarz E.M."/>
            <person name="Hu Y."/>
            <person name="Antoshechkin I."/>
            <person name="Miller M.M."/>
            <person name="Sternberg P.W."/>
            <person name="Aroian R.V."/>
        </authorList>
    </citation>
    <scope>NUCLEOTIDE SEQUENCE</scope>
    <source>
        <strain evidence="2">HY135</strain>
    </source>
</reference>
<dbReference type="EMBL" id="JARK01001373">
    <property type="protein sequence ID" value="EYC15413.1"/>
    <property type="molecule type" value="Genomic_DNA"/>
</dbReference>
<sequence>MQAEIGSLPYLTYSADCYPTDDHKVKRWNPSVRGRVSHKITLAQNDLAAFLGSEELGFRPSGTKIQHENGEDVLIQKSTIPAENIQLLASYDNSKPAVKIQHRFCNNLIDDVILVDYQKNVP</sequence>
<accession>A0A016ULL4</accession>
<keyword evidence="2" id="KW-1185">Reference proteome</keyword>
<proteinExistence type="predicted"/>
<name>A0A016ULL4_9BILA</name>
<protein>
    <submittedName>
        <fullName evidence="1">Uncharacterized protein</fullName>
    </submittedName>
</protein>